<protein>
    <submittedName>
        <fullName evidence="3">Alpha/beta hydrolase</fullName>
    </submittedName>
</protein>
<dbReference type="PRINTS" id="PR00412">
    <property type="entry name" value="EPOXHYDRLASE"/>
</dbReference>
<evidence type="ECO:0000313" key="3">
    <source>
        <dbReference type="EMBL" id="MDT0498304.1"/>
    </source>
</evidence>
<dbReference type="InterPro" id="IPR050266">
    <property type="entry name" value="AB_hydrolase_sf"/>
</dbReference>
<dbReference type="PANTHER" id="PTHR43798:SF33">
    <property type="entry name" value="HYDROLASE, PUTATIVE (AFU_ORTHOLOGUE AFUA_2G14860)-RELATED"/>
    <property type="match status" value="1"/>
</dbReference>
<dbReference type="Gene3D" id="3.40.50.1820">
    <property type="entry name" value="alpha/beta hydrolase"/>
    <property type="match status" value="1"/>
</dbReference>
<dbReference type="GO" id="GO:0016787">
    <property type="term" value="F:hydrolase activity"/>
    <property type="evidence" value="ECO:0007669"/>
    <property type="project" value="UniProtKB-KW"/>
</dbReference>
<dbReference type="InterPro" id="IPR000073">
    <property type="entry name" value="AB_hydrolase_1"/>
</dbReference>
<evidence type="ECO:0000256" key="1">
    <source>
        <dbReference type="SAM" id="MobiDB-lite"/>
    </source>
</evidence>
<dbReference type="PRINTS" id="PR00111">
    <property type="entry name" value="ABHYDROLASE"/>
</dbReference>
<reference evidence="3 4" key="1">
    <citation type="submission" date="2023-09" db="EMBL/GenBank/DDBJ databases">
        <authorList>
            <person name="Rey-Velasco X."/>
        </authorList>
    </citation>
    <scope>NUCLEOTIDE SEQUENCE [LARGE SCALE GENOMIC DNA]</scope>
    <source>
        <strain evidence="3 4">W345</strain>
    </source>
</reference>
<sequence>MTTQADTARSANVRAPAYRDLPQWQSRSPSADRRGGLMRGRHRAGEPSLHFVHGNGLSGGVYWPFLAPLSEGYGLITQDLEGHGESDPVPGFGGAAHLTARLLDNLEALRGNAGAVIGVGHSYGAALTLCMAALQPQRFSALVLLDPILMPLRTWLASWAAARLGLHPLAKGTRRRRHVWPDRDSVLRHLRGRGVYAGWDEAALAAFADEALRPTDAGLELSCAREMEASIYESPILPRRRMHTISVPVLVISGDRSYPFMPASVAGLQRANPRVQAQQVSGGHCFMLERPQQTAERVRAFLAASGLSPEVGPE</sequence>
<dbReference type="EMBL" id="JAVRIC010000019">
    <property type="protein sequence ID" value="MDT0498304.1"/>
    <property type="molecule type" value="Genomic_DNA"/>
</dbReference>
<proteinExistence type="predicted"/>
<feature type="region of interest" description="Disordered" evidence="1">
    <location>
        <begin position="1"/>
        <end position="42"/>
    </location>
</feature>
<dbReference type="InterPro" id="IPR029058">
    <property type="entry name" value="AB_hydrolase_fold"/>
</dbReference>
<keyword evidence="4" id="KW-1185">Reference proteome</keyword>
<name>A0ABU2WK93_9GAMM</name>
<keyword evidence="3" id="KW-0378">Hydrolase</keyword>
<dbReference type="PANTHER" id="PTHR43798">
    <property type="entry name" value="MONOACYLGLYCEROL LIPASE"/>
    <property type="match status" value="1"/>
</dbReference>
<feature type="domain" description="AB hydrolase-1" evidence="2">
    <location>
        <begin position="51"/>
        <end position="296"/>
    </location>
</feature>
<dbReference type="Proteomes" id="UP001254608">
    <property type="component" value="Unassembled WGS sequence"/>
</dbReference>
<gene>
    <name evidence="3" type="ORF">RM530_13150</name>
</gene>
<accession>A0ABU2WK93</accession>
<organism evidence="3 4">
    <name type="scientific">Banduia mediterranea</name>
    <dbReference type="NCBI Taxonomy" id="3075609"/>
    <lineage>
        <taxon>Bacteria</taxon>
        <taxon>Pseudomonadati</taxon>
        <taxon>Pseudomonadota</taxon>
        <taxon>Gammaproteobacteria</taxon>
        <taxon>Nevskiales</taxon>
        <taxon>Algiphilaceae</taxon>
        <taxon>Banduia</taxon>
    </lineage>
</organism>
<dbReference type="Pfam" id="PF12697">
    <property type="entry name" value="Abhydrolase_6"/>
    <property type="match status" value="1"/>
</dbReference>
<evidence type="ECO:0000313" key="4">
    <source>
        <dbReference type="Proteomes" id="UP001254608"/>
    </source>
</evidence>
<dbReference type="SUPFAM" id="SSF53474">
    <property type="entry name" value="alpha/beta-Hydrolases"/>
    <property type="match status" value="1"/>
</dbReference>
<dbReference type="InterPro" id="IPR000639">
    <property type="entry name" value="Epox_hydrolase-like"/>
</dbReference>
<feature type="compositionally biased region" description="Polar residues" evidence="1">
    <location>
        <begin position="1"/>
        <end position="10"/>
    </location>
</feature>
<comment type="caution">
    <text evidence="3">The sequence shown here is derived from an EMBL/GenBank/DDBJ whole genome shotgun (WGS) entry which is preliminary data.</text>
</comment>
<evidence type="ECO:0000259" key="2">
    <source>
        <dbReference type="Pfam" id="PF12697"/>
    </source>
</evidence>
<dbReference type="RefSeq" id="WP_311365706.1">
    <property type="nucleotide sequence ID" value="NZ_JAVRIC010000019.1"/>
</dbReference>